<comment type="caution">
    <text evidence="2">The sequence shown here is derived from an EMBL/GenBank/DDBJ whole genome shotgun (WGS) entry which is preliminary data.</text>
</comment>
<evidence type="ECO:0000313" key="2">
    <source>
        <dbReference type="EMBL" id="MDU9005776.1"/>
    </source>
</evidence>
<reference evidence="3" key="1">
    <citation type="submission" date="2023-05" db="EMBL/GenBank/DDBJ databases">
        <title>Sedimentitalea sp. nov. JM2-8.</title>
        <authorList>
            <person name="Huang J."/>
        </authorList>
    </citation>
    <scope>NUCLEOTIDE SEQUENCE [LARGE SCALE GENOMIC DNA]</scope>
    <source>
        <strain evidence="3">KHS03</strain>
    </source>
</reference>
<keyword evidence="1" id="KW-0472">Membrane</keyword>
<feature type="transmembrane region" description="Helical" evidence="1">
    <location>
        <begin position="59"/>
        <end position="78"/>
    </location>
</feature>
<gene>
    <name evidence="2" type="ORF">QO231_18250</name>
</gene>
<name>A0ABU3VHX5_9RHOB</name>
<organism evidence="2 3">
    <name type="scientific">Sedimentitalea todarodis</name>
    <dbReference type="NCBI Taxonomy" id="1631240"/>
    <lineage>
        <taxon>Bacteria</taxon>
        <taxon>Pseudomonadati</taxon>
        <taxon>Pseudomonadota</taxon>
        <taxon>Alphaproteobacteria</taxon>
        <taxon>Rhodobacterales</taxon>
        <taxon>Paracoccaceae</taxon>
        <taxon>Sedimentitalea</taxon>
    </lineage>
</organism>
<dbReference type="EMBL" id="JASMWN010000016">
    <property type="protein sequence ID" value="MDU9005776.1"/>
    <property type="molecule type" value="Genomic_DNA"/>
</dbReference>
<evidence type="ECO:0000313" key="3">
    <source>
        <dbReference type="Proteomes" id="UP001255416"/>
    </source>
</evidence>
<keyword evidence="1" id="KW-0812">Transmembrane</keyword>
<dbReference type="SUPFAM" id="SSF53300">
    <property type="entry name" value="vWA-like"/>
    <property type="match status" value="1"/>
</dbReference>
<dbReference type="InterPro" id="IPR036465">
    <property type="entry name" value="vWFA_dom_sf"/>
</dbReference>
<proteinExistence type="predicted"/>
<dbReference type="Proteomes" id="UP001255416">
    <property type="component" value="Unassembled WGS sequence"/>
</dbReference>
<evidence type="ECO:0000256" key="1">
    <source>
        <dbReference type="SAM" id="Phobius"/>
    </source>
</evidence>
<feature type="transmembrane region" description="Helical" evidence="1">
    <location>
        <begin position="266"/>
        <end position="288"/>
    </location>
</feature>
<protein>
    <submittedName>
        <fullName evidence="2">VWA domain-containing protein</fullName>
    </submittedName>
</protein>
<dbReference type="Gene3D" id="3.40.50.410">
    <property type="entry name" value="von Willebrand factor, type A domain"/>
    <property type="match status" value="1"/>
</dbReference>
<keyword evidence="1" id="KW-1133">Transmembrane helix</keyword>
<sequence length="293" mass="31080">MALLRPLWLLLLPLLVAVALVLHRRRARLGDWEQVMDPQMLAALRMLGHVEKSGTGTRGLLALSAAGLIALALAGPAVERRDAAAFRNIDGVVFVLDASPSATESAHWTELQTMGRFGVAALQSRPAALIVYAGDAYLATDMTADTRQLGLTLSLVGSETVPDPGSRPELGLTLAEQVLQDAQVLDGDVILISDGEGIGPAALAAAAEIAARGARMSVVVPQVSPSAETLARTGGGQVFVAGQSEELAMFLGQSGRERLEKQDYPLLFWADWGRYLIIPALPFVLLLFGRRTA</sequence>
<accession>A0ABU3VHX5</accession>
<keyword evidence="3" id="KW-1185">Reference proteome</keyword>